<protein>
    <submittedName>
        <fullName evidence="1">Uncharacterized protein</fullName>
    </submittedName>
</protein>
<dbReference type="Proteomes" id="UP001558613">
    <property type="component" value="Unassembled WGS sequence"/>
</dbReference>
<evidence type="ECO:0000313" key="2">
    <source>
        <dbReference type="EMBL" id="KAL1254906.1"/>
    </source>
</evidence>
<evidence type="ECO:0000313" key="3">
    <source>
        <dbReference type="Proteomes" id="UP001558613"/>
    </source>
</evidence>
<dbReference type="EMBL" id="JAYMGO010000019">
    <property type="protein sequence ID" value="KAL1254906.1"/>
    <property type="molecule type" value="Genomic_DNA"/>
</dbReference>
<sequence>MRFGISTPCQNLSFTSAIPTQWRWEYFFISILQTNQTLANGPHPYPQDSRPFGLYAEDLFSAGQWLGLGEGTLVHLFVMGLDEPINWEEHGI</sequence>
<name>A0ABR3LPR3_9TELE</name>
<reference evidence="1 3" key="1">
    <citation type="submission" date="2023-09" db="EMBL/GenBank/DDBJ databases">
        <authorList>
            <person name="Wang M."/>
        </authorList>
    </citation>
    <scope>NUCLEOTIDE SEQUENCE [LARGE SCALE GENOMIC DNA]</scope>
    <source>
        <strain evidence="1">GT-2023</strain>
        <tissue evidence="1">Liver</tissue>
    </source>
</reference>
<accession>A0ABR3LPR3</accession>
<organism evidence="1 3">
    <name type="scientific">Cirrhinus molitorella</name>
    <name type="common">mud carp</name>
    <dbReference type="NCBI Taxonomy" id="172907"/>
    <lineage>
        <taxon>Eukaryota</taxon>
        <taxon>Metazoa</taxon>
        <taxon>Chordata</taxon>
        <taxon>Craniata</taxon>
        <taxon>Vertebrata</taxon>
        <taxon>Euteleostomi</taxon>
        <taxon>Actinopterygii</taxon>
        <taxon>Neopterygii</taxon>
        <taxon>Teleostei</taxon>
        <taxon>Ostariophysi</taxon>
        <taxon>Cypriniformes</taxon>
        <taxon>Cyprinidae</taxon>
        <taxon>Labeoninae</taxon>
        <taxon>Labeonini</taxon>
        <taxon>Cirrhinus</taxon>
    </lineage>
</organism>
<evidence type="ECO:0000313" key="1">
    <source>
        <dbReference type="EMBL" id="KAL1254900.1"/>
    </source>
</evidence>
<keyword evidence="3" id="KW-1185">Reference proteome</keyword>
<proteinExistence type="predicted"/>
<gene>
    <name evidence="1" type="ORF">QQF64_012961</name>
    <name evidence="2" type="ORF">QQF64_012967</name>
</gene>
<dbReference type="EMBL" id="JAYMGO010000019">
    <property type="protein sequence ID" value="KAL1254900.1"/>
    <property type="molecule type" value="Genomic_DNA"/>
</dbReference>
<comment type="caution">
    <text evidence="1">The sequence shown here is derived from an EMBL/GenBank/DDBJ whole genome shotgun (WGS) entry which is preliminary data.</text>
</comment>